<sequence>MRSDQVVRETHVSADSTQTKRSPRSPSMKFLMRTHPDTSESSRWLDTSKDTSAKKISSSTVASTLSRG</sequence>
<dbReference type="Proteomes" id="UP000053660">
    <property type="component" value="Unassembled WGS sequence"/>
</dbReference>
<feature type="region of interest" description="Disordered" evidence="1">
    <location>
        <begin position="1"/>
        <end position="68"/>
    </location>
</feature>
<feature type="compositionally biased region" description="Polar residues" evidence="1">
    <location>
        <begin position="54"/>
        <end position="68"/>
    </location>
</feature>
<feature type="compositionally biased region" description="Basic and acidic residues" evidence="1">
    <location>
        <begin position="1"/>
        <end position="12"/>
    </location>
</feature>
<evidence type="ECO:0000256" key="1">
    <source>
        <dbReference type="SAM" id="MobiDB-lite"/>
    </source>
</evidence>
<dbReference type="EMBL" id="KN549497">
    <property type="protein sequence ID" value="KHJ97193.1"/>
    <property type="molecule type" value="Genomic_DNA"/>
</dbReference>
<protein>
    <submittedName>
        <fullName evidence="2">Uncharacterized protein</fullName>
    </submittedName>
</protein>
<evidence type="ECO:0000313" key="3">
    <source>
        <dbReference type="Proteomes" id="UP000053660"/>
    </source>
</evidence>
<gene>
    <name evidence="2" type="ORF">OESDEN_02826</name>
</gene>
<name>A0A0B1TI41_OESDE</name>
<keyword evidence="3" id="KW-1185">Reference proteome</keyword>
<reference evidence="2 3" key="1">
    <citation type="submission" date="2014-03" db="EMBL/GenBank/DDBJ databases">
        <title>Draft genome of the hookworm Oesophagostomum dentatum.</title>
        <authorList>
            <person name="Mitreva M."/>
        </authorList>
    </citation>
    <scope>NUCLEOTIDE SEQUENCE [LARGE SCALE GENOMIC DNA]</scope>
    <source>
        <strain evidence="2 3">OD-Hann</strain>
    </source>
</reference>
<evidence type="ECO:0000313" key="2">
    <source>
        <dbReference type="EMBL" id="KHJ97193.1"/>
    </source>
</evidence>
<dbReference type="AlphaFoldDB" id="A0A0B1TI41"/>
<proteinExistence type="predicted"/>
<organism evidence="2 3">
    <name type="scientific">Oesophagostomum dentatum</name>
    <name type="common">Nodular worm</name>
    <dbReference type="NCBI Taxonomy" id="61180"/>
    <lineage>
        <taxon>Eukaryota</taxon>
        <taxon>Metazoa</taxon>
        <taxon>Ecdysozoa</taxon>
        <taxon>Nematoda</taxon>
        <taxon>Chromadorea</taxon>
        <taxon>Rhabditida</taxon>
        <taxon>Rhabditina</taxon>
        <taxon>Rhabditomorpha</taxon>
        <taxon>Strongyloidea</taxon>
        <taxon>Strongylidae</taxon>
        <taxon>Oesophagostomum</taxon>
    </lineage>
</organism>
<accession>A0A0B1TI41</accession>
<dbReference type="OrthoDB" id="5772344at2759"/>